<dbReference type="Pfam" id="PF00005">
    <property type="entry name" value="ABC_tran"/>
    <property type="match status" value="1"/>
</dbReference>
<evidence type="ECO:0000256" key="2">
    <source>
        <dbReference type="ARBA" id="ARBA00022741"/>
    </source>
</evidence>
<organism evidence="5 6">
    <name type="scientific">Jeotgalibaca arthritidis</name>
    <dbReference type="NCBI Taxonomy" id="1868794"/>
    <lineage>
        <taxon>Bacteria</taxon>
        <taxon>Bacillati</taxon>
        <taxon>Bacillota</taxon>
        <taxon>Bacilli</taxon>
        <taxon>Lactobacillales</taxon>
        <taxon>Carnobacteriaceae</taxon>
        <taxon>Jeotgalibaca</taxon>
    </lineage>
</organism>
<dbReference type="SUPFAM" id="SSF52540">
    <property type="entry name" value="P-loop containing nucleoside triphosphate hydrolases"/>
    <property type="match status" value="1"/>
</dbReference>
<evidence type="ECO:0000256" key="1">
    <source>
        <dbReference type="ARBA" id="ARBA00022448"/>
    </source>
</evidence>
<dbReference type="InterPro" id="IPR051782">
    <property type="entry name" value="ABC_Transporter_VariousFunc"/>
</dbReference>
<dbReference type="SMART" id="SM00382">
    <property type="entry name" value="AAA"/>
    <property type="match status" value="1"/>
</dbReference>
<evidence type="ECO:0000313" key="5">
    <source>
        <dbReference type="EMBL" id="QII82014.1"/>
    </source>
</evidence>
<evidence type="ECO:0000313" key="6">
    <source>
        <dbReference type="Proteomes" id="UP000501451"/>
    </source>
</evidence>
<name>A0A6G7K9S4_9LACT</name>
<feature type="domain" description="ABC transporter" evidence="4">
    <location>
        <begin position="3"/>
        <end position="233"/>
    </location>
</feature>
<dbReference type="InterPro" id="IPR027417">
    <property type="entry name" value="P-loop_NTPase"/>
</dbReference>
<dbReference type="GO" id="GO:0016887">
    <property type="term" value="F:ATP hydrolysis activity"/>
    <property type="evidence" value="ECO:0007669"/>
    <property type="project" value="InterPro"/>
</dbReference>
<dbReference type="InterPro" id="IPR003439">
    <property type="entry name" value="ABC_transporter-like_ATP-bd"/>
</dbReference>
<dbReference type="EMBL" id="CP049740">
    <property type="protein sequence ID" value="QII82014.1"/>
    <property type="molecule type" value="Genomic_DNA"/>
</dbReference>
<dbReference type="Gene3D" id="3.40.50.300">
    <property type="entry name" value="P-loop containing nucleotide triphosphate hydrolases"/>
    <property type="match status" value="1"/>
</dbReference>
<dbReference type="AlphaFoldDB" id="A0A6G7K9S4"/>
<dbReference type="CDD" id="cd03230">
    <property type="entry name" value="ABC_DR_subfamily_A"/>
    <property type="match status" value="1"/>
</dbReference>
<keyword evidence="1" id="KW-0813">Transport</keyword>
<accession>A0A6G7K9S4</accession>
<dbReference type="PANTHER" id="PTHR42939:SF1">
    <property type="entry name" value="ABC TRANSPORTER ATP-BINDING PROTEIN ALBC-RELATED"/>
    <property type="match status" value="1"/>
</dbReference>
<proteinExistence type="predicted"/>
<keyword evidence="6" id="KW-1185">Reference proteome</keyword>
<dbReference type="Proteomes" id="UP000501451">
    <property type="component" value="Chromosome"/>
</dbReference>
<dbReference type="GO" id="GO:0005524">
    <property type="term" value="F:ATP binding"/>
    <property type="evidence" value="ECO:0007669"/>
    <property type="project" value="UniProtKB-KW"/>
</dbReference>
<gene>
    <name evidence="5" type="ORF">G7057_05825</name>
</gene>
<reference evidence="5 6" key="1">
    <citation type="journal article" date="2017" name="Int. J. Syst. Evol. Microbiol.">
        <title>Jeotgalibaca porci sp. nov. and Jeotgalibaca arthritidis sp. nov., isolated from pigs, and emended description of the genus Jeotgalibaca.</title>
        <authorList>
            <person name="Zamora L."/>
            <person name="Perez-Sancho M."/>
            <person name="Dominguez L."/>
            <person name="Fernandez-Garayzabal J.F."/>
            <person name="Vela A.I."/>
        </authorList>
    </citation>
    <scope>NUCLEOTIDE SEQUENCE [LARGE SCALE GENOMIC DNA]</scope>
    <source>
        <strain evidence="5 6">CECT 9157</strain>
    </source>
</reference>
<dbReference type="KEGG" id="jar:G7057_05825"/>
<dbReference type="PROSITE" id="PS50893">
    <property type="entry name" value="ABC_TRANSPORTER_2"/>
    <property type="match status" value="1"/>
</dbReference>
<keyword evidence="3 5" id="KW-0067">ATP-binding</keyword>
<dbReference type="RefSeq" id="WP_166161993.1">
    <property type="nucleotide sequence ID" value="NZ_CP049740.1"/>
</dbReference>
<evidence type="ECO:0000259" key="4">
    <source>
        <dbReference type="PROSITE" id="PS50893"/>
    </source>
</evidence>
<evidence type="ECO:0000256" key="3">
    <source>
        <dbReference type="ARBA" id="ARBA00022840"/>
    </source>
</evidence>
<protein>
    <submittedName>
        <fullName evidence="5">ABC transporter ATP-binding protein</fullName>
    </submittedName>
</protein>
<dbReference type="PANTHER" id="PTHR42939">
    <property type="entry name" value="ABC TRANSPORTER ATP-BINDING PROTEIN ALBC-RELATED"/>
    <property type="match status" value="1"/>
</dbReference>
<keyword evidence="2" id="KW-0547">Nucleotide-binding</keyword>
<dbReference type="InterPro" id="IPR003593">
    <property type="entry name" value="AAA+_ATPase"/>
</dbReference>
<sequence>MTLSIADLTVQYGDRTILNQISFDIEKASIIGLVAPNGTGKTTLFNAIMRYIPIKGGSITIDGKTYSNSRKDILKLHQQVTFFPDQADLYENFSGREHIQMYADIWQKKAGQTVDQIIDRLHMNHYVDRHVHTYSLGMRQRLCFAMMCAADTPIMLMDEVMNGLDPENVNLVSSVLNHLRSEGKIIMVASHLLDNLDEYADKVYFLEDGKFVYISDHHQEKDQYVKAKLAKVDYDRLLPLPEGSLYLDNNLCCIPVKNDQEALHYVSQLRHYKVEQLSVGPLGTADHYIRIYDFTTENKE</sequence>